<dbReference type="eggNOG" id="COG1309">
    <property type="taxonomic scope" value="Bacteria"/>
</dbReference>
<keyword evidence="7" id="KW-1185">Reference proteome</keyword>
<protein>
    <submittedName>
        <fullName evidence="6">Transcriptional regulator, TetR family</fullName>
    </submittedName>
</protein>
<dbReference type="InterPro" id="IPR050109">
    <property type="entry name" value="HTH-type_TetR-like_transc_reg"/>
</dbReference>
<evidence type="ECO:0000256" key="2">
    <source>
        <dbReference type="ARBA" id="ARBA00023125"/>
    </source>
</evidence>
<evidence type="ECO:0000256" key="1">
    <source>
        <dbReference type="ARBA" id="ARBA00023015"/>
    </source>
</evidence>
<dbReference type="Pfam" id="PF00440">
    <property type="entry name" value="TetR_N"/>
    <property type="match status" value="1"/>
</dbReference>
<dbReference type="AlphaFoldDB" id="A0A0H4WUV1"/>
<dbReference type="EMBL" id="CP012109">
    <property type="protein sequence ID" value="AKQ66574.1"/>
    <property type="molecule type" value="Genomic_DNA"/>
</dbReference>
<evidence type="ECO:0000256" key="3">
    <source>
        <dbReference type="ARBA" id="ARBA00023163"/>
    </source>
</evidence>
<keyword evidence="1" id="KW-0805">Transcription regulation</keyword>
<keyword evidence="3" id="KW-0804">Transcription</keyword>
<dbReference type="GO" id="GO:0003700">
    <property type="term" value="F:DNA-binding transcription factor activity"/>
    <property type="evidence" value="ECO:0007669"/>
    <property type="project" value="TreeGrafter"/>
</dbReference>
<dbReference type="PANTHER" id="PTHR30055:SF234">
    <property type="entry name" value="HTH-TYPE TRANSCRIPTIONAL REGULATOR BETI"/>
    <property type="match status" value="1"/>
</dbReference>
<evidence type="ECO:0000259" key="5">
    <source>
        <dbReference type="PROSITE" id="PS50977"/>
    </source>
</evidence>
<gene>
    <name evidence="6" type="ORF">A176_003486</name>
</gene>
<feature type="domain" description="HTH tetR-type" evidence="5">
    <location>
        <begin position="1"/>
        <end position="52"/>
    </location>
</feature>
<proteinExistence type="predicted"/>
<organism evidence="6 7">
    <name type="scientific">Pseudomyxococcus hansupus</name>
    <dbReference type="NCBI Taxonomy" id="1297742"/>
    <lineage>
        <taxon>Bacteria</taxon>
        <taxon>Pseudomonadati</taxon>
        <taxon>Myxococcota</taxon>
        <taxon>Myxococcia</taxon>
        <taxon>Myxococcales</taxon>
        <taxon>Cystobacterineae</taxon>
        <taxon>Myxococcaceae</taxon>
        <taxon>Pseudomyxococcus</taxon>
    </lineage>
</organism>
<dbReference type="PROSITE" id="PS50977">
    <property type="entry name" value="HTH_TETR_2"/>
    <property type="match status" value="1"/>
</dbReference>
<dbReference type="PATRIC" id="fig|1297742.4.peg.3517"/>
<evidence type="ECO:0000313" key="6">
    <source>
        <dbReference type="EMBL" id="AKQ66574.1"/>
    </source>
</evidence>
<sequence length="197" mass="22053">MAAEEFAEHGFDGASYNRILERAGFSKGVAYYYFESKDDLYAAVMGEMLDALARRFGAWEAPARAEAFWRTLRERYFAAVAFVMEDARSARLLRGLSQARSHPKLQDTWGRFEGPLVAWFQRVLEDGREVGAVRGDVPETLLLASLMGIGQATDGWLLEQWAGRGAAALEEGAEQVFSLFEDLLSPRPARKPAARKR</sequence>
<dbReference type="SUPFAM" id="SSF46689">
    <property type="entry name" value="Homeodomain-like"/>
    <property type="match status" value="1"/>
</dbReference>
<evidence type="ECO:0000256" key="4">
    <source>
        <dbReference type="PROSITE-ProRule" id="PRU00335"/>
    </source>
</evidence>
<dbReference type="InterPro" id="IPR009057">
    <property type="entry name" value="Homeodomain-like_sf"/>
</dbReference>
<dbReference type="GO" id="GO:0000976">
    <property type="term" value="F:transcription cis-regulatory region binding"/>
    <property type="evidence" value="ECO:0007669"/>
    <property type="project" value="TreeGrafter"/>
</dbReference>
<keyword evidence="2 4" id="KW-0238">DNA-binding</keyword>
<dbReference type="STRING" id="1297742.A176_003486"/>
<feature type="DNA-binding region" description="H-T-H motif" evidence="4">
    <location>
        <begin position="15"/>
        <end position="34"/>
    </location>
</feature>
<dbReference type="PANTHER" id="PTHR30055">
    <property type="entry name" value="HTH-TYPE TRANSCRIPTIONAL REGULATOR RUTR"/>
    <property type="match status" value="1"/>
</dbReference>
<dbReference type="KEGG" id="mym:A176_003486"/>
<accession>A0A0H4WUV1</accession>
<name>A0A0H4WUV1_9BACT</name>
<dbReference type="InterPro" id="IPR001647">
    <property type="entry name" value="HTH_TetR"/>
</dbReference>
<evidence type="ECO:0000313" key="7">
    <source>
        <dbReference type="Proteomes" id="UP000009026"/>
    </source>
</evidence>
<dbReference type="Gene3D" id="1.10.357.10">
    <property type="entry name" value="Tetracycline Repressor, domain 2"/>
    <property type="match status" value="1"/>
</dbReference>
<reference evidence="6 7" key="1">
    <citation type="journal article" date="2016" name="PLoS ONE">
        <title>Complete Genome Sequence and Comparative Genomics of a Novel Myxobacterium Myxococcus hansupus.</title>
        <authorList>
            <person name="Sharma G."/>
            <person name="Narwani T."/>
            <person name="Subramanian S."/>
        </authorList>
    </citation>
    <scope>NUCLEOTIDE SEQUENCE [LARGE SCALE GENOMIC DNA]</scope>
    <source>
        <strain evidence="7">mixupus</strain>
    </source>
</reference>
<dbReference type="SUPFAM" id="SSF48498">
    <property type="entry name" value="Tetracyclin repressor-like, C-terminal domain"/>
    <property type="match status" value="1"/>
</dbReference>
<dbReference type="Proteomes" id="UP000009026">
    <property type="component" value="Chromosome"/>
</dbReference>
<dbReference type="InterPro" id="IPR036271">
    <property type="entry name" value="Tet_transcr_reg_TetR-rel_C_sf"/>
</dbReference>